<dbReference type="AlphaFoldDB" id="L1J0E4"/>
<name>L1J0E4_GUITC</name>
<dbReference type="Proteomes" id="UP000011087">
    <property type="component" value="Unassembled WGS sequence"/>
</dbReference>
<reference evidence="2" key="3">
    <citation type="submission" date="2015-06" db="UniProtKB">
        <authorList>
            <consortium name="EnsemblProtists"/>
        </authorList>
    </citation>
    <scope>IDENTIFICATION</scope>
</reference>
<dbReference type="PaxDb" id="55529-EKX42003"/>
<sequence>MFFAESALSLQSSITASRKEPAASQGNNGKDLTAKLLSLCDGSRCYDAIACAIGLSIEEVENECTNGAHKEEIIIICRMSAAGSNPDNP</sequence>
<protein>
    <submittedName>
        <fullName evidence="1 2">Uncharacterized protein</fullName>
    </submittedName>
</protein>
<accession>L1J0E4</accession>
<evidence type="ECO:0000313" key="1">
    <source>
        <dbReference type="EMBL" id="EKX42003.1"/>
    </source>
</evidence>
<reference evidence="3" key="2">
    <citation type="submission" date="2012-11" db="EMBL/GenBank/DDBJ databases">
        <authorList>
            <person name="Kuo A."/>
            <person name="Curtis B.A."/>
            <person name="Tanifuji G."/>
            <person name="Burki F."/>
            <person name="Gruber A."/>
            <person name="Irimia M."/>
            <person name="Maruyama S."/>
            <person name="Arias M.C."/>
            <person name="Ball S.G."/>
            <person name="Gile G.H."/>
            <person name="Hirakawa Y."/>
            <person name="Hopkins J.F."/>
            <person name="Rensing S.A."/>
            <person name="Schmutz J."/>
            <person name="Symeonidi A."/>
            <person name="Elias M."/>
            <person name="Eveleigh R.J."/>
            <person name="Herman E.K."/>
            <person name="Klute M.J."/>
            <person name="Nakayama T."/>
            <person name="Obornik M."/>
            <person name="Reyes-Prieto A."/>
            <person name="Armbrust E.V."/>
            <person name="Aves S.J."/>
            <person name="Beiko R.G."/>
            <person name="Coutinho P."/>
            <person name="Dacks J.B."/>
            <person name="Durnford D.G."/>
            <person name="Fast N.M."/>
            <person name="Green B.R."/>
            <person name="Grisdale C."/>
            <person name="Hempe F."/>
            <person name="Henrissat B."/>
            <person name="Hoppner M.P."/>
            <person name="Ishida K.-I."/>
            <person name="Kim E."/>
            <person name="Koreny L."/>
            <person name="Kroth P.G."/>
            <person name="Liu Y."/>
            <person name="Malik S.-B."/>
            <person name="Maier U.G."/>
            <person name="McRose D."/>
            <person name="Mock T."/>
            <person name="Neilson J.A."/>
            <person name="Onodera N.T."/>
            <person name="Poole A.M."/>
            <person name="Pritham E.J."/>
            <person name="Richards T.A."/>
            <person name="Rocap G."/>
            <person name="Roy S.W."/>
            <person name="Sarai C."/>
            <person name="Schaack S."/>
            <person name="Shirato S."/>
            <person name="Slamovits C.H."/>
            <person name="Spencer D.F."/>
            <person name="Suzuki S."/>
            <person name="Worden A.Z."/>
            <person name="Zauner S."/>
            <person name="Barry K."/>
            <person name="Bell C."/>
            <person name="Bharti A.K."/>
            <person name="Crow J.A."/>
            <person name="Grimwood J."/>
            <person name="Kramer R."/>
            <person name="Lindquist E."/>
            <person name="Lucas S."/>
            <person name="Salamov A."/>
            <person name="McFadden G.I."/>
            <person name="Lane C.E."/>
            <person name="Keeling P.J."/>
            <person name="Gray M.W."/>
            <person name="Grigoriev I.V."/>
            <person name="Archibald J.M."/>
        </authorList>
    </citation>
    <scope>NUCLEOTIDE SEQUENCE</scope>
    <source>
        <strain evidence="3">CCMP2712</strain>
    </source>
</reference>
<dbReference type="EnsemblProtists" id="EKX42003">
    <property type="protein sequence ID" value="EKX42003"/>
    <property type="gene ID" value="GUITHDRAFT_111857"/>
</dbReference>
<evidence type="ECO:0000313" key="2">
    <source>
        <dbReference type="EnsemblProtists" id="EKX42003"/>
    </source>
</evidence>
<gene>
    <name evidence="1" type="ORF">GUITHDRAFT_111857</name>
</gene>
<keyword evidence="3" id="KW-1185">Reference proteome</keyword>
<reference evidence="1 3" key="1">
    <citation type="journal article" date="2012" name="Nature">
        <title>Algal genomes reveal evolutionary mosaicism and the fate of nucleomorphs.</title>
        <authorList>
            <consortium name="DOE Joint Genome Institute"/>
            <person name="Curtis B.A."/>
            <person name="Tanifuji G."/>
            <person name="Burki F."/>
            <person name="Gruber A."/>
            <person name="Irimia M."/>
            <person name="Maruyama S."/>
            <person name="Arias M.C."/>
            <person name="Ball S.G."/>
            <person name="Gile G.H."/>
            <person name="Hirakawa Y."/>
            <person name="Hopkins J.F."/>
            <person name="Kuo A."/>
            <person name="Rensing S.A."/>
            <person name="Schmutz J."/>
            <person name="Symeonidi A."/>
            <person name="Elias M."/>
            <person name="Eveleigh R.J."/>
            <person name="Herman E.K."/>
            <person name="Klute M.J."/>
            <person name="Nakayama T."/>
            <person name="Obornik M."/>
            <person name="Reyes-Prieto A."/>
            <person name="Armbrust E.V."/>
            <person name="Aves S.J."/>
            <person name="Beiko R.G."/>
            <person name="Coutinho P."/>
            <person name="Dacks J.B."/>
            <person name="Durnford D.G."/>
            <person name="Fast N.M."/>
            <person name="Green B.R."/>
            <person name="Grisdale C.J."/>
            <person name="Hempel F."/>
            <person name="Henrissat B."/>
            <person name="Hoppner M.P."/>
            <person name="Ishida K."/>
            <person name="Kim E."/>
            <person name="Koreny L."/>
            <person name="Kroth P.G."/>
            <person name="Liu Y."/>
            <person name="Malik S.B."/>
            <person name="Maier U.G."/>
            <person name="McRose D."/>
            <person name="Mock T."/>
            <person name="Neilson J.A."/>
            <person name="Onodera N.T."/>
            <person name="Poole A.M."/>
            <person name="Pritham E.J."/>
            <person name="Richards T.A."/>
            <person name="Rocap G."/>
            <person name="Roy S.W."/>
            <person name="Sarai C."/>
            <person name="Schaack S."/>
            <person name="Shirato S."/>
            <person name="Slamovits C.H."/>
            <person name="Spencer D.F."/>
            <person name="Suzuki S."/>
            <person name="Worden A.Z."/>
            <person name="Zauner S."/>
            <person name="Barry K."/>
            <person name="Bell C."/>
            <person name="Bharti A.K."/>
            <person name="Crow J.A."/>
            <person name="Grimwood J."/>
            <person name="Kramer R."/>
            <person name="Lindquist E."/>
            <person name="Lucas S."/>
            <person name="Salamov A."/>
            <person name="McFadden G.I."/>
            <person name="Lane C.E."/>
            <person name="Keeling P.J."/>
            <person name="Gray M.W."/>
            <person name="Grigoriev I.V."/>
            <person name="Archibald J.M."/>
        </authorList>
    </citation>
    <scope>NUCLEOTIDE SEQUENCE</scope>
    <source>
        <strain evidence="1 3">CCMP2712</strain>
    </source>
</reference>
<dbReference type="KEGG" id="gtt:GUITHDRAFT_111857"/>
<dbReference type="GeneID" id="17298762"/>
<evidence type="ECO:0000313" key="3">
    <source>
        <dbReference type="Proteomes" id="UP000011087"/>
    </source>
</evidence>
<proteinExistence type="predicted"/>
<organism evidence="1">
    <name type="scientific">Guillardia theta (strain CCMP2712)</name>
    <name type="common">Cryptophyte</name>
    <dbReference type="NCBI Taxonomy" id="905079"/>
    <lineage>
        <taxon>Eukaryota</taxon>
        <taxon>Cryptophyceae</taxon>
        <taxon>Pyrenomonadales</taxon>
        <taxon>Geminigeraceae</taxon>
        <taxon>Guillardia</taxon>
    </lineage>
</organism>
<dbReference type="HOGENOM" id="CLU_2459489_0_0_1"/>
<dbReference type="EMBL" id="JH993019">
    <property type="protein sequence ID" value="EKX42003.1"/>
    <property type="molecule type" value="Genomic_DNA"/>
</dbReference>
<dbReference type="RefSeq" id="XP_005828983.1">
    <property type="nucleotide sequence ID" value="XM_005828926.1"/>
</dbReference>